<dbReference type="RefSeq" id="WP_050505534.1">
    <property type="nucleotide sequence ID" value="NZ_JNHM01000164.1"/>
</dbReference>
<sequence>MSVVDGFTCIDHLSWEAYNEGSDLLLQIQTYKEGFGYYPREVQANKIYLNKENRKHFSSIWV</sequence>
<dbReference type="Proteomes" id="UP000027661">
    <property type="component" value="Unassembled WGS sequence"/>
</dbReference>
<proteinExistence type="predicted"/>
<name>A0A069S2Y7_PHOVU</name>
<gene>
    <name evidence="1" type="ORF">M099_4323</name>
</gene>
<reference evidence="1 2" key="1">
    <citation type="submission" date="2014-04" db="EMBL/GenBank/DDBJ databases">
        <authorList>
            <person name="Sears C."/>
            <person name="Carroll K."/>
            <person name="Sack B.R."/>
            <person name="Qadri F."/>
            <person name="Myers L.L."/>
            <person name="Chung G.-T."/>
            <person name="Escheverria P."/>
            <person name="Fraser C.M."/>
            <person name="Sadzewicz L."/>
            <person name="Shefchek K.A."/>
            <person name="Tallon L."/>
            <person name="Das S.P."/>
            <person name="Daugherty S."/>
            <person name="Mongodin E.F."/>
        </authorList>
    </citation>
    <scope>NUCLEOTIDE SEQUENCE [LARGE SCALE GENOMIC DNA]</scope>
    <source>
        <strain evidence="1 2">3975 RP4</strain>
    </source>
</reference>
<dbReference type="PATRIC" id="fig|1339352.3.peg.4051"/>
<comment type="caution">
    <text evidence="1">The sequence shown here is derived from an EMBL/GenBank/DDBJ whole genome shotgun (WGS) entry which is preliminary data.</text>
</comment>
<evidence type="ECO:0000313" key="1">
    <source>
        <dbReference type="EMBL" id="KDS44375.1"/>
    </source>
</evidence>
<evidence type="ECO:0000313" key="2">
    <source>
        <dbReference type="Proteomes" id="UP000027661"/>
    </source>
</evidence>
<dbReference type="AlphaFoldDB" id="A0A069S2Y7"/>
<protein>
    <submittedName>
        <fullName evidence="1">Uncharacterized protein</fullName>
    </submittedName>
</protein>
<organism evidence="1 2">
    <name type="scientific">Phocaeicola vulgatus str. 3975 RP4</name>
    <dbReference type="NCBI Taxonomy" id="1339352"/>
    <lineage>
        <taxon>Bacteria</taxon>
        <taxon>Pseudomonadati</taxon>
        <taxon>Bacteroidota</taxon>
        <taxon>Bacteroidia</taxon>
        <taxon>Bacteroidales</taxon>
        <taxon>Bacteroidaceae</taxon>
        <taxon>Phocaeicola</taxon>
    </lineage>
</organism>
<dbReference type="EMBL" id="JNHM01000164">
    <property type="protein sequence ID" value="KDS44375.1"/>
    <property type="molecule type" value="Genomic_DNA"/>
</dbReference>
<accession>A0A069S2Y7</accession>